<feature type="transmembrane region" description="Helical" evidence="8">
    <location>
        <begin position="279"/>
        <end position="299"/>
    </location>
</feature>
<feature type="transmembrane region" description="Helical" evidence="8">
    <location>
        <begin position="63"/>
        <end position="83"/>
    </location>
</feature>
<evidence type="ECO:0000313" key="12">
    <source>
        <dbReference type="WBParaSite" id="TCNE_0001371301-mRNA-1"/>
    </source>
</evidence>
<gene>
    <name evidence="10" type="ORF">TCNE_LOCUS13713</name>
</gene>
<keyword evidence="3 8" id="KW-1133">Transmembrane helix</keyword>
<comment type="subcellular location">
    <subcellularLocation>
        <location evidence="1">Membrane</location>
        <topology evidence="1">Multi-pass membrane protein</topology>
    </subcellularLocation>
</comment>
<name>A0A183UYZ3_TOXCA</name>
<dbReference type="PANTHER" id="PTHR24243:SF224">
    <property type="entry name" value="G-PROTEIN COUPLED RECEPTOR 19-RELATED"/>
    <property type="match status" value="1"/>
</dbReference>
<feature type="transmembrane region" description="Helical" evidence="8">
    <location>
        <begin position="319"/>
        <end position="342"/>
    </location>
</feature>
<evidence type="ECO:0000256" key="7">
    <source>
        <dbReference type="ARBA" id="ARBA00023224"/>
    </source>
</evidence>
<dbReference type="PANTHER" id="PTHR24243">
    <property type="entry name" value="G-PROTEIN COUPLED RECEPTOR"/>
    <property type="match status" value="1"/>
</dbReference>
<dbReference type="PROSITE" id="PS50262">
    <property type="entry name" value="G_PROTEIN_RECEP_F1_2"/>
    <property type="match status" value="1"/>
</dbReference>
<sequence>MNGTGEELAEDCGEGSLLDQAHVKIPVIALYGIVFNVCLFGNLFTLVVIIVHRSMRTATNFFLANLMIADLLVALFCILQNMFHVVGSPNGSWPLGAVFCRLYVFVLNLVPCTSIGILVCVSLEKYIAVLHPLIALKMLTRRLRICMMLVIWCTSVIVNLPYYFITKEVKFGRIAACTRDFSSTALVRDMVTISFILWYCVPFVTLVYLYAKIGTFLWMSANQGVVGAIQQSEDSRTCPTWLYRSTSRDHKESGASVTLLERKSSRDAYKDMIESRKKVIRLLIAIVLSFAILTLPHHARLLYMMWSSIHICNNTMFALLQPLTYLSLFVSSSINPFLYAFFSHRFRDAVYDIICR</sequence>
<dbReference type="InterPro" id="IPR017452">
    <property type="entry name" value="GPCR_Rhodpsn_7TM"/>
</dbReference>
<dbReference type="InterPro" id="IPR000276">
    <property type="entry name" value="GPCR_Rhodpsn"/>
</dbReference>
<feature type="transmembrane region" description="Helical" evidence="8">
    <location>
        <begin position="103"/>
        <end position="123"/>
    </location>
</feature>
<evidence type="ECO:0000256" key="3">
    <source>
        <dbReference type="ARBA" id="ARBA00022989"/>
    </source>
</evidence>
<dbReference type="SUPFAM" id="SSF81321">
    <property type="entry name" value="Family A G protein-coupled receptor-like"/>
    <property type="match status" value="1"/>
</dbReference>
<evidence type="ECO:0000256" key="5">
    <source>
        <dbReference type="ARBA" id="ARBA00023136"/>
    </source>
</evidence>
<dbReference type="Gene3D" id="1.20.1070.10">
    <property type="entry name" value="Rhodopsin 7-helix transmembrane proteins"/>
    <property type="match status" value="1"/>
</dbReference>
<evidence type="ECO:0000313" key="11">
    <source>
        <dbReference type="Proteomes" id="UP000050794"/>
    </source>
</evidence>
<evidence type="ECO:0000256" key="8">
    <source>
        <dbReference type="SAM" id="Phobius"/>
    </source>
</evidence>
<accession>A0A183UYZ3</accession>
<keyword evidence="4" id="KW-0297">G-protein coupled receptor</keyword>
<organism evidence="11 12">
    <name type="scientific">Toxocara canis</name>
    <name type="common">Canine roundworm</name>
    <dbReference type="NCBI Taxonomy" id="6265"/>
    <lineage>
        <taxon>Eukaryota</taxon>
        <taxon>Metazoa</taxon>
        <taxon>Ecdysozoa</taxon>
        <taxon>Nematoda</taxon>
        <taxon>Chromadorea</taxon>
        <taxon>Rhabditida</taxon>
        <taxon>Spirurina</taxon>
        <taxon>Ascaridomorpha</taxon>
        <taxon>Ascaridoidea</taxon>
        <taxon>Toxocaridae</taxon>
        <taxon>Toxocara</taxon>
    </lineage>
</organism>
<dbReference type="Pfam" id="PF00001">
    <property type="entry name" value="7tm_1"/>
    <property type="match status" value="1"/>
</dbReference>
<protein>
    <submittedName>
        <fullName evidence="12">G_PROTEIN_RECEP_F1_2 domain-containing protein</fullName>
    </submittedName>
</protein>
<keyword evidence="2 8" id="KW-0812">Transmembrane</keyword>
<evidence type="ECO:0000259" key="9">
    <source>
        <dbReference type="PROSITE" id="PS50262"/>
    </source>
</evidence>
<keyword evidence="7" id="KW-0807">Transducer</keyword>
<evidence type="ECO:0000256" key="2">
    <source>
        <dbReference type="ARBA" id="ARBA00022692"/>
    </source>
</evidence>
<dbReference type="AlphaFoldDB" id="A0A183UYZ3"/>
<evidence type="ECO:0000256" key="6">
    <source>
        <dbReference type="ARBA" id="ARBA00023170"/>
    </source>
</evidence>
<reference evidence="10 11" key="2">
    <citation type="submission" date="2018-11" db="EMBL/GenBank/DDBJ databases">
        <authorList>
            <consortium name="Pathogen Informatics"/>
        </authorList>
    </citation>
    <scope>NUCLEOTIDE SEQUENCE [LARGE SCALE GENOMIC DNA]</scope>
</reference>
<keyword evidence="11" id="KW-1185">Reference proteome</keyword>
<keyword evidence="6" id="KW-0675">Receptor</keyword>
<keyword evidence="5 8" id="KW-0472">Membrane</keyword>
<dbReference type="PRINTS" id="PR00237">
    <property type="entry name" value="GPCRRHODOPSN"/>
</dbReference>
<evidence type="ECO:0000313" key="10">
    <source>
        <dbReference type="EMBL" id="VDM45034.1"/>
    </source>
</evidence>
<dbReference type="WBParaSite" id="TCNE_0001371301-mRNA-1">
    <property type="protein sequence ID" value="TCNE_0001371301-mRNA-1"/>
    <property type="gene ID" value="TCNE_0001371301"/>
</dbReference>
<feature type="domain" description="G-protein coupled receptors family 1 profile" evidence="9">
    <location>
        <begin position="41"/>
        <end position="339"/>
    </location>
</feature>
<dbReference type="GO" id="GO:0005886">
    <property type="term" value="C:plasma membrane"/>
    <property type="evidence" value="ECO:0007669"/>
    <property type="project" value="TreeGrafter"/>
</dbReference>
<reference evidence="12" key="1">
    <citation type="submission" date="2016-06" db="UniProtKB">
        <authorList>
            <consortium name="WormBaseParasite"/>
        </authorList>
    </citation>
    <scope>IDENTIFICATION</scope>
</reference>
<proteinExistence type="predicted"/>
<evidence type="ECO:0000256" key="4">
    <source>
        <dbReference type="ARBA" id="ARBA00023040"/>
    </source>
</evidence>
<dbReference type="Proteomes" id="UP000050794">
    <property type="component" value="Unassembled WGS sequence"/>
</dbReference>
<dbReference type="GO" id="GO:0004930">
    <property type="term" value="F:G protein-coupled receptor activity"/>
    <property type="evidence" value="ECO:0007669"/>
    <property type="project" value="UniProtKB-KW"/>
</dbReference>
<feature type="transmembrane region" description="Helical" evidence="8">
    <location>
        <begin position="28"/>
        <end position="51"/>
    </location>
</feature>
<feature type="transmembrane region" description="Helical" evidence="8">
    <location>
        <begin position="190"/>
        <end position="211"/>
    </location>
</feature>
<feature type="transmembrane region" description="Helical" evidence="8">
    <location>
        <begin position="143"/>
        <end position="165"/>
    </location>
</feature>
<evidence type="ECO:0000256" key="1">
    <source>
        <dbReference type="ARBA" id="ARBA00004141"/>
    </source>
</evidence>
<dbReference type="EMBL" id="UYWY01021858">
    <property type="protein sequence ID" value="VDM45034.1"/>
    <property type="molecule type" value="Genomic_DNA"/>
</dbReference>